<proteinExistence type="inferred from homology"/>
<evidence type="ECO:0000313" key="4">
    <source>
        <dbReference type="EMBL" id="MDH6181874.1"/>
    </source>
</evidence>
<feature type="domain" description="Nitroreductase" evidence="3">
    <location>
        <begin position="146"/>
        <end position="190"/>
    </location>
</feature>
<dbReference type="EMBL" id="JARXVQ010000001">
    <property type="protein sequence ID" value="MDH6181874.1"/>
    <property type="molecule type" value="Genomic_DNA"/>
</dbReference>
<comment type="caution">
    <text evidence="4">The sequence shown here is derived from an EMBL/GenBank/DDBJ whole genome shotgun (WGS) entry which is preliminary data.</text>
</comment>
<reference evidence="4 5" key="1">
    <citation type="submission" date="2023-04" db="EMBL/GenBank/DDBJ databases">
        <title>Genome Encyclopedia of Bacteria and Archaea VI: Functional Genomics of Type Strains.</title>
        <authorList>
            <person name="Whitman W."/>
        </authorList>
    </citation>
    <scope>NUCLEOTIDE SEQUENCE [LARGE SCALE GENOMIC DNA]</scope>
    <source>
        <strain evidence="4 5">SG_E_30_P1</strain>
    </source>
</reference>
<accession>A0ABT6KPF0</accession>
<keyword evidence="5" id="KW-1185">Reference proteome</keyword>
<sequence length="311" mass="34847">MKPLERVAKPLKARAWRLASRLRGAREFWRDMRRYQQLSAPTGSDALGALRGRNLESQVTRDYHRIEKGLALRDPRRPFGVAVRNRLELLLQNEGSESEYGKNAESALQALEEWNERGQIDASVSPKYVTLPASSISQDELTRFFKSRKSIRTYISTPVPEDQVRQAVELAQHTPSVCNRQPWRVHVYHGEYAQKVLGLHNGSAAFAKNVPSVAVITVDAPLFGGSGERNQRWIDGGLFAMSFVWALHGLGISTCMLNWSRSNDDSDRLRVTAGIPESEDVITLLAFGFANPEARVARSPIRPTTAVFVSH</sequence>
<comment type="similarity">
    <text evidence="1">Belongs to the nitroreductase family.</text>
</comment>
<evidence type="ECO:0000313" key="5">
    <source>
        <dbReference type="Proteomes" id="UP001160142"/>
    </source>
</evidence>
<dbReference type="SUPFAM" id="SSF55469">
    <property type="entry name" value="FMN-dependent nitroreductase-like"/>
    <property type="match status" value="1"/>
</dbReference>
<dbReference type="Proteomes" id="UP001160142">
    <property type="component" value="Unassembled WGS sequence"/>
</dbReference>
<dbReference type="InterPro" id="IPR000415">
    <property type="entry name" value="Nitroreductase-like"/>
</dbReference>
<evidence type="ECO:0000259" key="3">
    <source>
        <dbReference type="Pfam" id="PF00881"/>
    </source>
</evidence>
<dbReference type="InterPro" id="IPR029479">
    <property type="entry name" value="Nitroreductase"/>
</dbReference>
<keyword evidence="2" id="KW-0560">Oxidoreductase</keyword>
<dbReference type="Pfam" id="PF00881">
    <property type="entry name" value="Nitroreductase"/>
    <property type="match status" value="1"/>
</dbReference>
<gene>
    <name evidence="4" type="ORF">M2152_002056</name>
</gene>
<organism evidence="4 5">
    <name type="scientific">Antiquaquibacter oligotrophicus</name>
    <dbReference type="NCBI Taxonomy" id="2880260"/>
    <lineage>
        <taxon>Bacteria</taxon>
        <taxon>Bacillati</taxon>
        <taxon>Actinomycetota</taxon>
        <taxon>Actinomycetes</taxon>
        <taxon>Micrococcales</taxon>
        <taxon>Microbacteriaceae</taxon>
        <taxon>Antiquaquibacter</taxon>
    </lineage>
</organism>
<evidence type="ECO:0000256" key="1">
    <source>
        <dbReference type="ARBA" id="ARBA00007118"/>
    </source>
</evidence>
<dbReference type="PANTHER" id="PTHR43673:SF10">
    <property type="entry name" value="NADH DEHYDROGENASE_NAD(P)H NITROREDUCTASE XCC3605-RELATED"/>
    <property type="match status" value="1"/>
</dbReference>
<dbReference type="PANTHER" id="PTHR43673">
    <property type="entry name" value="NAD(P)H NITROREDUCTASE YDGI-RELATED"/>
    <property type="match status" value="1"/>
</dbReference>
<name>A0ABT6KPF0_9MICO</name>
<evidence type="ECO:0000256" key="2">
    <source>
        <dbReference type="ARBA" id="ARBA00023002"/>
    </source>
</evidence>
<dbReference type="RefSeq" id="WP_407650557.1">
    <property type="nucleotide sequence ID" value="NZ_CP085036.1"/>
</dbReference>
<dbReference type="Gene3D" id="3.40.109.10">
    <property type="entry name" value="NADH Oxidase"/>
    <property type="match status" value="1"/>
</dbReference>
<protein>
    <submittedName>
        <fullName evidence="4">Nitroreductase</fullName>
    </submittedName>
</protein>